<dbReference type="Proteomes" id="UP000054703">
    <property type="component" value="Unassembled WGS sequence"/>
</dbReference>
<dbReference type="AlphaFoldDB" id="A0A0W0Y9K6"/>
<comment type="caution">
    <text evidence="1">The sequence shown here is derived from an EMBL/GenBank/DDBJ whole genome shotgun (WGS) entry which is preliminary data.</text>
</comment>
<gene>
    <name evidence="1" type="ORF">Lsan_3661</name>
</gene>
<accession>A0A0W0Y9K6</accession>
<dbReference type="RefSeq" id="WP_058515566.1">
    <property type="nucleotide sequence ID" value="NZ_CAAAIH010000001.1"/>
</dbReference>
<sequence>MKCNAYFGNKGLMLEIEGNNEATLRQYAKACAMDDATIVTFDKKKYILYLPHMNKETYSKLCQVAEGEKPTFDELEERAAIEQKEKERYALRDYGFIKTKLVKKDHEISYLVKLVDKKHINITLVSNDKLFLSLCEQYFEGNTGITATDKKSFKQLIIPKISKDTYNSCLSIMKDGLPRGYKKDLRSFEQLKHIAVDANEYNLISSRFKGLTN</sequence>
<dbReference type="OrthoDB" id="5647797at2"/>
<keyword evidence="2" id="KW-1185">Reference proteome</keyword>
<dbReference type="EMBL" id="LNYU01000091">
    <property type="protein sequence ID" value="KTD53251.1"/>
    <property type="molecule type" value="Genomic_DNA"/>
</dbReference>
<dbReference type="PATRIC" id="fig|45074.5.peg.3935"/>
<evidence type="ECO:0000313" key="2">
    <source>
        <dbReference type="Proteomes" id="UP000054703"/>
    </source>
</evidence>
<reference evidence="1 2" key="1">
    <citation type="submission" date="2015-11" db="EMBL/GenBank/DDBJ databases">
        <title>Genomic analysis of 38 Legionella species identifies large and diverse effector repertoires.</title>
        <authorList>
            <person name="Burstein D."/>
            <person name="Amaro F."/>
            <person name="Zusman T."/>
            <person name="Lifshitz Z."/>
            <person name="Cohen O."/>
            <person name="Gilbert J.A."/>
            <person name="Pupko T."/>
            <person name="Shuman H.A."/>
            <person name="Segal G."/>
        </authorList>
    </citation>
    <scope>NUCLEOTIDE SEQUENCE [LARGE SCALE GENOMIC DNA]</scope>
    <source>
        <strain evidence="1 2">SC-63-C7</strain>
    </source>
</reference>
<name>A0A0W0Y9K6_9GAMM</name>
<organism evidence="1 2">
    <name type="scientific">Legionella santicrucis</name>
    <dbReference type="NCBI Taxonomy" id="45074"/>
    <lineage>
        <taxon>Bacteria</taxon>
        <taxon>Pseudomonadati</taxon>
        <taxon>Pseudomonadota</taxon>
        <taxon>Gammaproteobacteria</taxon>
        <taxon>Legionellales</taxon>
        <taxon>Legionellaceae</taxon>
        <taxon>Legionella</taxon>
    </lineage>
</organism>
<proteinExistence type="predicted"/>
<protein>
    <submittedName>
        <fullName evidence="1">Uncharacterized protein</fullName>
    </submittedName>
</protein>
<evidence type="ECO:0000313" key="1">
    <source>
        <dbReference type="EMBL" id="KTD53251.1"/>
    </source>
</evidence>